<proteinExistence type="inferred from homology"/>
<dbReference type="Gene3D" id="3.90.180.10">
    <property type="entry name" value="Medium-chain alcohol dehydrogenases, catalytic domain"/>
    <property type="match status" value="1"/>
</dbReference>
<reference evidence="9 10" key="1">
    <citation type="submission" date="2019-02" db="EMBL/GenBank/DDBJ databases">
        <title>Kribbella capetownensis sp. nov. and Kribbella speibonae sp. nov., isolated from soil.</title>
        <authorList>
            <person name="Curtis S.M."/>
            <person name="Norton I."/>
            <person name="Everest G.J."/>
            <person name="Meyers P.R."/>
        </authorList>
    </citation>
    <scope>NUCLEOTIDE SEQUENCE [LARGE SCALE GENOMIC DNA]</scope>
    <source>
        <strain evidence="9 10">YM55</strain>
    </source>
</reference>
<dbReference type="GO" id="GO:0016491">
    <property type="term" value="F:oxidoreductase activity"/>
    <property type="evidence" value="ECO:0007669"/>
    <property type="project" value="UniProtKB-KW"/>
</dbReference>
<evidence type="ECO:0000256" key="3">
    <source>
        <dbReference type="ARBA" id="ARBA00022833"/>
    </source>
</evidence>
<dbReference type="InterPro" id="IPR013154">
    <property type="entry name" value="ADH-like_N"/>
</dbReference>
<feature type="region of interest" description="Disordered" evidence="6">
    <location>
        <begin position="319"/>
        <end position="347"/>
    </location>
</feature>
<gene>
    <name evidence="9" type="ORF">E0H92_27570</name>
</gene>
<evidence type="ECO:0000256" key="4">
    <source>
        <dbReference type="ARBA" id="ARBA00023002"/>
    </source>
</evidence>
<dbReference type="InterPro" id="IPR050129">
    <property type="entry name" value="Zn_alcohol_dh"/>
</dbReference>
<dbReference type="Pfam" id="PF08240">
    <property type="entry name" value="ADH_N"/>
    <property type="match status" value="1"/>
</dbReference>
<evidence type="ECO:0000259" key="8">
    <source>
        <dbReference type="Pfam" id="PF08240"/>
    </source>
</evidence>
<comment type="caution">
    <text evidence="9">The sequence shown here is derived from an EMBL/GenBank/DDBJ whole genome shotgun (WGS) entry which is preliminary data.</text>
</comment>
<keyword evidence="4" id="KW-0560">Oxidoreductase</keyword>
<comment type="similarity">
    <text evidence="5">Belongs to the zinc-containing alcohol dehydrogenase family.</text>
</comment>
<dbReference type="InterPro" id="IPR011032">
    <property type="entry name" value="GroES-like_sf"/>
</dbReference>
<dbReference type="Gene3D" id="3.40.50.720">
    <property type="entry name" value="NAD(P)-binding Rossmann-like Domain"/>
    <property type="match status" value="1"/>
</dbReference>
<dbReference type="InterPro" id="IPR036291">
    <property type="entry name" value="NAD(P)-bd_dom_sf"/>
</dbReference>
<accession>A0A4R0IRI5</accession>
<dbReference type="AlphaFoldDB" id="A0A4R0IRI5"/>
<dbReference type="PANTHER" id="PTHR43401:SF2">
    <property type="entry name" value="L-THREONINE 3-DEHYDROGENASE"/>
    <property type="match status" value="1"/>
</dbReference>
<dbReference type="Pfam" id="PF00107">
    <property type="entry name" value="ADH_zinc_N"/>
    <property type="match status" value="1"/>
</dbReference>
<name>A0A4R0IRI5_9ACTN</name>
<dbReference type="EMBL" id="SJKC01000003">
    <property type="protein sequence ID" value="TCC36401.1"/>
    <property type="molecule type" value="Genomic_DNA"/>
</dbReference>
<dbReference type="SUPFAM" id="SSF50129">
    <property type="entry name" value="GroES-like"/>
    <property type="match status" value="1"/>
</dbReference>
<keyword evidence="3 5" id="KW-0862">Zinc</keyword>
<dbReference type="Proteomes" id="UP000294225">
    <property type="component" value="Unassembled WGS sequence"/>
</dbReference>
<evidence type="ECO:0000256" key="5">
    <source>
        <dbReference type="RuleBase" id="RU361277"/>
    </source>
</evidence>
<dbReference type="PANTHER" id="PTHR43401">
    <property type="entry name" value="L-THREONINE 3-DEHYDROGENASE"/>
    <property type="match status" value="1"/>
</dbReference>
<sequence>MKAFVVRGPGDAGVEYVPDAVPAPGEVLIAIRRAGICGTDAEFYSGAMQYLHDGNASYPIRLGHEWMGVVTAVADDVAPSWVGRRVTGDTMLGCGKCYRCLDGRHHVCEHRFELGIRGGKPGALAERLAYPTRYLHHLPDEVDDVSGALVEPAGNALRAVRAADLSVGDRLLVLGSGTIGLLVAMFARAADAEVHIMGKSEDTLGFARSLGYTVWTAETLPGLPWDAVIDCSNAASLPAKALDLVEPGRRVVYVGLAGSPSLIDTRALALKDVTAVGILGASQALDGVIDAFARGAVDPRPLVAGTVALDDVASVLAGERPSHAGSGPKIHVTVSGAPERPSERNHR</sequence>
<comment type="cofactor">
    <cofactor evidence="1 5">
        <name>Zn(2+)</name>
        <dbReference type="ChEBI" id="CHEBI:29105"/>
    </cofactor>
</comment>
<keyword evidence="2 5" id="KW-0479">Metal-binding</keyword>
<dbReference type="SUPFAM" id="SSF51735">
    <property type="entry name" value="NAD(P)-binding Rossmann-fold domains"/>
    <property type="match status" value="1"/>
</dbReference>
<dbReference type="InterPro" id="IPR002328">
    <property type="entry name" value="ADH_Zn_CS"/>
</dbReference>
<evidence type="ECO:0000313" key="10">
    <source>
        <dbReference type="Proteomes" id="UP000294225"/>
    </source>
</evidence>
<dbReference type="InterPro" id="IPR013149">
    <property type="entry name" value="ADH-like_C"/>
</dbReference>
<dbReference type="PROSITE" id="PS00059">
    <property type="entry name" value="ADH_ZINC"/>
    <property type="match status" value="1"/>
</dbReference>
<evidence type="ECO:0000313" key="9">
    <source>
        <dbReference type="EMBL" id="TCC36401.1"/>
    </source>
</evidence>
<feature type="domain" description="Alcohol dehydrogenase-like N-terminal" evidence="8">
    <location>
        <begin position="24"/>
        <end position="140"/>
    </location>
</feature>
<evidence type="ECO:0000256" key="1">
    <source>
        <dbReference type="ARBA" id="ARBA00001947"/>
    </source>
</evidence>
<feature type="domain" description="Alcohol dehydrogenase-like C-terminal" evidence="7">
    <location>
        <begin position="179"/>
        <end position="292"/>
    </location>
</feature>
<evidence type="ECO:0000256" key="6">
    <source>
        <dbReference type="SAM" id="MobiDB-lite"/>
    </source>
</evidence>
<dbReference type="GO" id="GO:0008270">
    <property type="term" value="F:zinc ion binding"/>
    <property type="evidence" value="ECO:0007669"/>
    <property type="project" value="InterPro"/>
</dbReference>
<organism evidence="9 10">
    <name type="scientific">Kribbella speibonae</name>
    <dbReference type="NCBI Taxonomy" id="1572660"/>
    <lineage>
        <taxon>Bacteria</taxon>
        <taxon>Bacillati</taxon>
        <taxon>Actinomycetota</taxon>
        <taxon>Actinomycetes</taxon>
        <taxon>Propionibacteriales</taxon>
        <taxon>Kribbellaceae</taxon>
        <taxon>Kribbella</taxon>
    </lineage>
</organism>
<protein>
    <submittedName>
        <fullName evidence="9">Alcohol dehydrogenase</fullName>
    </submittedName>
</protein>
<evidence type="ECO:0000256" key="2">
    <source>
        <dbReference type="ARBA" id="ARBA00022723"/>
    </source>
</evidence>
<evidence type="ECO:0000259" key="7">
    <source>
        <dbReference type="Pfam" id="PF00107"/>
    </source>
</evidence>